<dbReference type="KEGG" id="eke:EK0264_09405"/>
<dbReference type="AlphaFoldDB" id="A0A7L4YMH2"/>
<keyword evidence="3" id="KW-1185">Reference proteome</keyword>
<dbReference type="Proteomes" id="UP000463857">
    <property type="component" value="Chromosome"/>
</dbReference>
<dbReference type="Pfam" id="PF05258">
    <property type="entry name" value="DciA"/>
    <property type="match status" value="1"/>
</dbReference>
<name>A0A7L4YMH2_9ACTN</name>
<evidence type="ECO:0000313" key="3">
    <source>
        <dbReference type="Proteomes" id="UP000463857"/>
    </source>
</evidence>
<dbReference type="RefSeq" id="WP_159544996.1">
    <property type="nucleotide sequence ID" value="NZ_CP047156.1"/>
</dbReference>
<dbReference type="InParanoid" id="A0A7L4YMH2"/>
<dbReference type="EMBL" id="CP047156">
    <property type="protein sequence ID" value="QHC00475.1"/>
    <property type="molecule type" value="Genomic_DNA"/>
</dbReference>
<gene>
    <name evidence="2" type="ORF">EK0264_09405</name>
</gene>
<feature type="region of interest" description="Disordered" evidence="1">
    <location>
        <begin position="159"/>
        <end position="181"/>
    </location>
</feature>
<dbReference type="InterPro" id="IPR007922">
    <property type="entry name" value="DciA-like"/>
</dbReference>
<proteinExistence type="predicted"/>
<protein>
    <submittedName>
        <fullName evidence="2">DUF721 domain-containing protein</fullName>
    </submittedName>
</protein>
<dbReference type="OrthoDB" id="5516926at2"/>
<evidence type="ECO:0000313" key="2">
    <source>
        <dbReference type="EMBL" id="QHC00475.1"/>
    </source>
</evidence>
<organism evidence="2 3">
    <name type="scientific">Epidermidibacterium keratini</name>
    <dbReference type="NCBI Taxonomy" id="1891644"/>
    <lineage>
        <taxon>Bacteria</taxon>
        <taxon>Bacillati</taxon>
        <taxon>Actinomycetota</taxon>
        <taxon>Actinomycetes</taxon>
        <taxon>Sporichthyales</taxon>
        <taxon>Sporichthyaceae</taxon>
        <taxon>Epidermidibacterium</taxon>
    </lineage>
</organism>
<sequence length="181" mass="19795">MSPADGHEQALPADDDPAAAAFANLAKLSRSDIDPRKIRPQPKISKQTDQPRKRRRWSGAGPSVRDPKPIGDIFTQISRTQGWAADLQRGRVLSEWASIVGQDVAAKTTPTSLQDGNLVVHAASTSWATQLNLMKRLLHQRIDEKVGPNVVRTITIRGPAAPSWKKGPRSVRGRGPRDTYG</sequence>
<dbReference type="PANTHER" id="PTHR36456:SF1">
    <property type="entry name" value="UPF0232 PROTEIN SCO3875"/>
    <property type="match status" value="1"/>
</dbReference>
<evidence type="ECO:0000256" key="1">
    <source>
        <dbReference type="SAM" id="MobiDB-lite"/>
    </source>
</evidence>
<dbReference type="PANTHER" id="PTHR36456">
    <property type="entry name" value="UPF0232 PROTEIN SCO3875"/>
    <property type="match status" value="1"/>
</dbReference>
<feature type="region of interest" description="Disordered" evidence="1">
    <location>
        <begin position="30"/>
        <end position="70"/>
    </location>
</feature>
<accession>A0A7L4YMH2</accession>
<reference evidence="2 3" key="1">
    <citation type="journal article" date="2018" name="Int. J. Syst. Evol. Microbiol.">
        <title>Epidermidibacterium keratini gen. nov., sp. nov., a member of the family Sporichthyaceae, isolated from keratin epidermis.</title>
        <authorList>
            <person name="Lee D.G."/>
            <person name="Trujillo M.E."/>
            <person name="Kang S."/>
            <person name="Nam J.J."/>
            <person name="Kim Y.J."/>
        </authorList>
    </citation>
    <scope>NUCLEOTIDE SEQUENCE [LARGE SCALE GENOMIC DNA]</scope>
    <source>
        <strain evidence="2 3">EPI-7</strain>
    </source>
</reference>